<dbReference type="AlphaFoldDB" id="A0A7W8ZKS6"/>
<proteinExistence type="predicted"/>
<sequence>MLRTLSYLNLIFAVLYFLAYLLNGNHWVVLGLLITVVFNWMILRGMETEQLKWSFFQWLTGIITVLFASWLGYSTILLLMNTIEYHYYPAETVVLIISGLLFSFTIFLQLLISLYKKNR</sequence>
<evidence type="ECO:0000313" key="3">
    <source>
        <dbReference type="Proteomes" id="UP000537204"/>
    </source>
</evidence>
<protein>
    <submittedName>
        <fullName evidence="2">Uncharacterized membrane protein YjjP (DUF1212 family)</fullName>
    </submittedName>
</protein>
<comment type="caution">
    <text evidence="2">The sequence shown here is derived from an EMBL/GenBank/DDBJ whole genome shotgun (WGS) entry which is preliminary data.</text>
</comment>
<feature type="transmembrane region" description="Helical" evidence="1">
    <location>
        <begin position="55"/>
        <end position="73"/>
    </location>
</feature>
<reference evidence="2 3" key="1">
    <citation type="submission" date="2020-08" db="EMBL/GenBank/DDBJ databases">
        <title>Genomic Encyclopedia of Type Strains, Phase IV (KMG-V): Genome sequencing to study the core and pangenomes of soil and plant-associated prokaryotes.</title>
        <authorList>
            <person name="Whitman W."/>
        </authorList>
    </citation>
    <scope>NUCLEOTIDE SEQUENCE [LARGE SCALE GENOMIC DNA]</scope>
    <source>
        <strain evidence="2 3">S3M1</strain>
    </source>
</reference>
<accession>A0A7W8ZKS6</accession>
<keyword evidence="1" id="KW-0812">Transmembrane</keyword>
<feature type="transmembrane region" description="Helical" evidence="1">
    <location>
        <begin position="5"/>
        <end position="21"/>
    </location>
</feature>
<dbReference type="Proteomes" id="UP000537204">
    <property type="component" value="Unassembled WGS sequence"/>
</dbReference>
<dbReference type="RefSeq" id="WP_183880506.1">
    <property type="nucleotide sequence ID" value="NZ_JACHCE010000002.1"/>
</dbReference>
<gene>
    <name evidence="2" type="ORF">HDE68_001496</name>
</gene>
<name>A0A7W8ZKS6_9SPHI</name>
<organism evidence="2 3">
    <name type="scientific">Pedobacter cryoconitis</name>
    <dbReference type="NCBI Taxonomy" id="188932"/>
    <lineage>
        <taxon>Bacteria</taxon>
        <taxon>Pseudomonadati</taxon>
        <taxon>Bacteroidota</taxon>
        <taxon>Sphingobacteriia</taxon>
        <taxon>Sphingobacteriales</taxon>
        <taxon>Sphingobacteriaceae</taxon>
        <taxon>Pedobacter</taxon>
    </lineage>
</organism>
<keyword evidence="1" id="KW-1133">Transmembrane helix</keyword>
<evidence type="ECO:0000256" key="1">
    <source>
        <dbReference type="SAM" id="Phobius"/>
    </source>
</evidence>
<feature type="transmembrane region" description="Helical" evidence="1">
    <location>
        <begin position="93"/>
        <end position="115"/>
    </location>
</feature>
<feature type="transmembrane region" description="Helical" evidence="1">
    <location>
        <begin position="27"/>
        <end position="43"/>
    </location>
</feature>
<keyword evidence="1" id="KW-0472">Membrane</keyword>
<dbReference type="EMBL" id="JACHCE010000002">
    <property type="protein sequence ID" value="MBB5635608.1"/>
    <property type="molecule type" value="Genomic_DNA"/>
</dbReference>
<evidence type="ECO:0000313" key="2">
    <source>
        <dbReference type="EMBL" id="MBB5635608.1"/>
    </source>
</evidence>